<comment type="caution">
    <text evidence="2">The sequence shown here is derived from an EMBL/GenBank/DDBJ whole genome shotgun (WGS) entry which is preliminary data.</text>
</comment>
<name>A0A365GW66_9ACTN</name>
<feature type="transmembrane region" description="Helical" evidence="1">
    <location>
        <begin position="16"/>
        <end position="36"/>
    </location>
</feature>
<keyword evidence="1" id="KW-0472">Membrane</keyword>
<evidence type="ECO:0008006" key="4">
    <source>
        <dbReference type="Google" id="ProtNLM"/>
    </source>
</evidence>
<proteinExistence type="predicted"/>
<protein>
    <recommendedName>
        <fullName evidence="4">PH domain-containing protein</fullName>
    </recommendedName>
</protein>
<feature type="transmembrane region" description="Helical" evidence="1">
    <location>
        <begin position="42"/>
        <end position="63"/>
    </location>
</feature>
<accession>A0A365GW66</accession>
<keyword evidence="1" id="KW-1133">Transmembrane helix</keyword>
<evidence type="ECO:0000313" key="3">
    <source>
        <dbReference type="Proteomes" id="UP000251891"/>
    </source>
</evidence>
<organism evidence="2 3">
    <name type="scientific">Actinomadura craniellae</name>
    <dbReference type="NCBI Taxonomy" id="2231787"/>
    <lineage>
        <taxon>Bacteria</taxon>
        <taxon>Bacillati</taxon>
        <taxon>Actinomycetota</taxon>
        <taxon>Actinomycetes</taxon>
        <taxon>Streptosporangiales</taxon>
        <taxon>Thermomonosporaceae</taxon>
        <taxon>Actinomadura</taxon>
    </lineage>
</organism>
<dbReference type="AlphaFoldDB" id="A0A365GW66"/>
<keyword evidence="3" id="KW-1185">Reference proteome</keyword>
<sequence>MAVGDVVIRPVSRQAALWPVSTGLLVVYAVVGYLVVARYHLGLGLLVAAVELALAGGSLWAFAVDRRRGIVMDGAGVTVTGWAGARTLAYEEISHTEVFRRLGSSRLALHLTDGRRVVLGAPRDGGLEPDARFAEKVAAVEGEIGRRTRPVSDAPQ</sequence>
<reference evidence="2 3" key="1">
    <citation type="submission" date="2018-06" db="EMBL/GenBank/DDBJ databases">
        <title>Actinomadura craniellae sp. nov. isolated from marine sponge Craniella sp.</title>
        <authorList>
            <person name="Li L."/>
            <person name="Xu Q.H."/>
            <person name="Lin H.W."/>
            <person name="Lu Y.H."/>
        </authorList>
    </citation>
    <scope>NUCLEOTIDE SEQUENCE [LARGE SCALE GENOMIC DNA]</scope>
    <source>
        <strain evidence="2 3">LHW63021</strain>
    </source>
</reference>
<keyword evidence="1" id="KW-0812">Transmembrane</keyword>
<gene>
    <name evidence="2" type="ORF">DPM19_32660</name>
</gene>
<evidence type="ECO:0000313" key="2">
    <source>
        <dbReference type="EMBL" id="RAY11056.1"/>
    </source>
</evidence>
<evidence type="ECO:0000256" key="1">
    <source>
        <dbReference type="SAM" id="Phobius"/>
    </source>
</evidence>
<dbReference type="Proteomes" id="UP000251891">
    <property type="component" value="Unassembled WGS sequence"/>
</dbReference>
<dbReference type="EMBL" id="QLYX01000022">
    <property type="protein sequence ID" value="RAY11056.1"/>
    <property type="molecule type" value="Genomic_DNA"/>
</dbReference>